<accession>A0A317CDY8</accession>
<reference evidence="1 2" key="1">
    <citation type="submission" date="2018-05" db="EMBL/GenBank/DDBJ databases">
        <title>Leucothrix arctica sp. nov., isolated from Arctic seawater.</title>
        <authorList>
            <person name="Choi A."/>
            <person name="Baek K."/>
        </authorList>
    </citation>
    <scope>NUCLEOTIDE SEQUENCE [LARGE SCALE GENOMIC DNA]</scope>
    <source>
        <strain evidence="1 2">IMCC9719</strain>
    </source>
</reference>
<gene>
    <name evidence="1" type="ORF">DKT75_08280</name>
</gene>
<dbReference type="AlphaFoldDB" id="A0A317CDY8"/>
<sequence length="156" mass="17945">MNLILENSKYVECYSYLDPLFYKIPELKEYHWVLSNQEISYSAVKKIQIHTSPAVFSGDELAEIVNTEKIQFIWGVFSAFLNKPKVDASNLPYADGNSSFWEGIPQPQAKDAEFEIVCWDSTCTLFIGVSEQLAESLKHLYPDIKDLDKENNKILR</sequence>
<evidence type="ECO:0000313" key="2">
    <source>
        <dbReference type="Proteomes" id="UP000245506"/>
    </source>
</evidence>
<dbReference type="Proteomes" id="UP000245506">
    <property type="component" value="Unassembled WGS sequence"/>
</dbReference>
<evidence type="ECO:0000313" key="1">
    <source>
        <dbReference type="EMBL" id="PWQ96758.1"/>
    </source>
</evidence>
<dbReference type="OrthoDB" id="797474at2"/>
<protein>
    <submittedName>
        <fullName evidence="1">Uncharacterized protein</fullName>
    </submittedName>
</protein>
<organism evidence="1 2">
    <name type="scientific">Leucothrix arctica</name>
    <dbReference type="NCBI Taxonomy" id="1481894"/>
    <lineage>
        <taxon>Bacteria</taxon>
        <taxon>Pseudomonadati</taxon>
        <taxon>Pseudomonadota</taxon>
        <taxon>Gammaproteobacteria</taxon>
        <taxon>Thiotrichales</taxon>
        <taxon>Thiotrichaceae</taxon>
        <taxon>Leucothrix</taxon>
    </lineage>
</organism>
<proteinExistence type="predicted"/>
<dbReference type="EMBL" id="QGKL01000026">
    <property type="protein sequence ID" value="PWQ96758.1"/>
    <property type="molecule type" value="Genomic_DNA"/>
</dbReference>
<name>A0A317CDY8_9GAMM</name>
<dbReference type="RefSeq" id="WP_109822956.1">
    <property type="nucleotide sequence ID" value="NZ_QGKL01000026.1"/>
</dbReference>
<keyword evidence="2" id="KW-1185">Reference proteome</keyword>
<comment type="caution">
    <text evidence="1">The sequence shown here is derived from an EMBL/GenBank/DDBJ whole genome shotgun (WGS) entry which is preliminary data.</text>
</comment>